<dbReference type="Pfam" id="PF00391">
    <property type="entry name" value="PEP-utilizers"/>
    <property type="match status" value="1"/>
</dbReference>
<feature type="domain" description="Pyruvate phosphate dikinase AMP/ATP-binding" evidence="2">
    <location>
        <begin position="64"/>
        <end position="111"/>
    </location>
</feature>
<gene>
    <name evidence="3" type="ORF">AXF15_00620</name>
</gene>
<dbReference type="GO" id="GO:0005524">
    <property type="term" value="F:ATP binding"/>
    <property type="evidence" value="ECO:0007669"/>
    <property type="project" value="InterPro"/>
</dbReference>
<dbReference type="Pfam" id="PF01326">
    <property type="entry name" value="PPDK_N"/>
    <property type="match status" value="1"/>
</dbReference>
<dbReference type="STRING" id="888061.AXF15_00620"/>
<dbReference type="PANTHER" id="PTHR43615:SF1">
    <property type="entry name" value="PPDK_N DOMAIN-CONTAINING PROTEIN"/>
    <property type="match status" value="1"/>
</dbReference>
<dbReference type="InterPro" id="IPR008279">
    <property type="entry name" value="PEP-util_enz_mobile_dom"/>
</dbReference>
<reference evidence="4" key="1">
    <citation type="submission" date="2016-02" db="EMBL/GenBank/DDBJ databases">
        <authorList>
            <person name="Holder M.E."/>
            <person name="Ajami N.J."/>
            <person name="Petrosino J.F."/>
        </authorList>
    </citation>
    <scope>NUCLEOTIDE SEQUENCE [LARGE SCALE GENOMIC DNA]</scope>
    <source>
        <strain evidence="4">DSM 12838</strain>
    </source>
</reference>
<dbReference type="PANTHER" id="PTHR43615">
    <property type="entry name" value="PHOSPHOENOLPYRUVATE SYNTHASE-RELATED"/>
    <property type="match status" value="1"/>
</dbReference>
<dbReference type="InterPro" id="IPR036637">
    <property type="entry name" value="Phosphohistidine_dom_sf"/>
</dbReference>
<evidence type="ECO:0000313" key="3">
    <source>
        <dbReference type="EMBL" id="AMD91766.1"/>
    </source>
</evidence>
<dbReference type="NCBIfam" id="NF004508">
    <property type="entry name" value="PRK05849.1"/>
    <property type="match status" value="1"/>
</dbReference>
<dbReference type="GO" id="GO:0016301">
    <property type="term" value="F:kinase activity"/>
    <property type="evidence" value="ECO:0007669"/>
    <property type="project" value="InterPro"/>
</dbReference>
<dbReference type="Gene3D" id="3.30.1490.20">
    <property type="entry name" value="ATP-grasp fold, A domain"/>
    <property type="match status" value="1"/>
</dbReference>
<name>A0A0X8JN33_9BACT</name>
<protein>
    <recommendedName>
        <fullName evidence="5">Pyruvate, phosphate dikinase</fullName>
    </recommendedName>
</protein>
<dbReference type="SUPFAM" id="SSF56059">
    <property type="entry name" value="Glutathione synthetase ATP-binding domain-like"/>
    <property type="match status" value="1"/>
</dbReference>
<dbReference type="InterPro" id="IPR013815">
    <property type="entry name" value="ATP_grasp_subdomain_1"/>
</dbReference>
<keyword evidence="4" id="KW-1185">Reference proteome</keyword>
<feature type="domain" description="PEP-utilising enzyme mobile" evidence="1">
    <location>
        <begin position="729"/>
        <end position="783"/>
    </location>
</feature>
<dbReference type="KEGG" id="doa:AXF15_00620"/>
<dbReference type="SUPFAM" id="SSF52009">
    <property type="entry name" value="Phosphohistidine domain"/>
    <property type="match status" value="1"/>
</dbReference>
<proteinExistence type="predicted"/>
<evidence type="ECO:0000259" key="1">
    <source>
        <dbReference type="Pfam" id="PF00391"/>
    </source>
</evidence>
<dbReference type="InterPro" id="IPR051549">
    <property type="entry name" value="PEP_Utilizing_Enz"/>
</dbReference>
<sequence length="810" mass="89589">MMTARGKKTAHNKICFGSKADTLFRLDAAALSCRIPPGMAFTWAQWKEDPSSLLEHVRREFAGRLVAVRSSARHEDGAVNSHAGAYTSVLHVPAEDALRLRKAVEQVFASYPRTEPEDQVLIQLQVEDIEVSGVILTRCVDDGSPYYVLNYDEESGRSDSVTSGRGVHKTVLVYRHFRPEYCDSPRVRKMLELAKEMERLGGSLPLDIEFALDRSGQMHLLQVRRISTAANWHPDTELRVARAIPHTERFVRGLSARRKGLFGASTIFGIMPDWNPAELLGGAPAPLAVSLFRALISASAWRVARAGMGYRELPGTELMVLLGGKPFIDVRASLNSLLPGDISARTGEKLINAWLRRLADNPGLHDKIEFEVAQTALDFTFSRRFAERYPGVLSASEHKSFQELLCGFTNQALRLGPDGTLDRALGHIAELRRRQKTGLRPAAKATPPAMSAHIQSILETCLRLGTIPFATIARHAFIAEALLRSAAAREALDETRLAVFKASVPTVMSELAADMRAVCRGDLSEKIFLEHYGHLRPGTFDIMSPCYRDRDDLFLRPEEGNRPEPSAPPFTPRKAELRAIGSLLRESGLDAVSAGELFTYAARAIQGREYAKFIFTRSLSAALECIARWGAAFGLGREDLSFLRLPEILDSGCACPHADMTSALMDRIDRARMEQTLARSLRLSYLVRGVKDIHVVPLHRCEPNFITRKQVERETVFLSAASLSHAHLENRIVCIEHADPGFDWIFTRGIAGLVTKYGGANSHMAIRCAELQLPAAIGCGEELFDRLRQSPKIDLNCAARNIAALGAFNA</sequence>
<organism evidence="3 4">
    <name type="scientific">Desulfomicrobium orale DSM 12838</name>
    <dbReference type="NCBI Taxonomy" id="888061"/>
    <lineage>
        <taxon>Bacteria</taxon>
        <taxon>Pseudomonadati</taxon>
        <taxon>Thermodesulfobacteriota</taxon>
        <taxon>Desulfovibrionia</taxon>
        <taxon>Desulfovibrionales</taxon>
        <taxon>Desulfomicrobiaceae</taxon>
        <taxon>Desulfomicrobium</taxon>
    </lineage>
</organism>
<evidence type="ECO:0000313" key="4">
    <source>
        <dbReference type="Proteomes" id="UP000063964"/>
    </source>
</evidence>
<accession>A0A0X8JN33</accession>
<dbReference type="Gene3D" id="3.50.30.10">
    <property type="entry name" value="Phosphohistidine domain"/>
    <property type="match status" value="1"/>
</dbReference>
<dbReference type="AlphaFoldDB" id="A0A0X8JN33"/>
<dbReference type="Gene3D" id="3.30.470.20">
    <property type="entry name" value="ATP-grasp fold, B domain"/>
    <property type="match status" value="1"/>
</dbReference>
<dbReference type="EMBL" id="CP014230">
    <property type="protein sequence ID" value="AMD91766.1"/>
    <property type="molecule type" value="Genomic_DNA"/>
</dbReference>
<evidence type="ECO:0000259" key="2">
    <source>
        <dbReference type="Pfam" id="PF01326"/>
    </source>
</evidence>
<dbReference type="RefSeq" id="WP_066601851.1">
    <property type="nucleotide sequence ID" value="NZ_CP014230.1"/>
</dbReference>
<dbReference type="InterPro" id="IPR002192">
    <property type="entry name" value="PPDK_AMP/ATP-bd"/>
</dbReference>
<dbReference type="Proteomes" id="UP000063964">
    <property type="component" value="Chromosome"/>
</dbReference>
<evidence type="ECO:0008006" key="5">
    <source>
        <dbReference type="Google" id="ProtNLM"/>
    </source>
</evidence>